<feature type="compositionally biased region" description="Low complexity" evidence="5">
    <location>
        <begin position="424"/>
        <end position="449"/>
    </location>
</feature>
<dbReference type="PANTHER" id="PTHR13222">
    <property type="entry name" value="RB1-INDUCIBLE COILED-COIL"/>
    <property type="match status" value="1"/>
</dbReference>
<feature type="compositionally biased region" description="Polar residues" evidence="5">
    <location>
        <begin position="450"/>
        <end position="461"/>
    </location>
</feature>
<dbReference type="GO" id="GO:0000422">
    <property type="term" value="P:autophagy of mitochondrion"/>
    <property type="evidence" value="ECO:0007669"/>
    <property type="project" value="TreeGrafter"/>
</dbReference>
<keyword evidence="4" id="KW-0926">Vacuole</keyword>
<accession>A0AAD5KAV0</accession>
<evidence type="ECO:0000256" key="2">
    <source>
        <dbReference type="ARBA" id="ARBA00023006"/>
    </source>
</evidence>
<evidence type="ECO:0000259" key="6">
    <source>
        <dbReference type="Pfam" id="PF10377"/>
    </source>
</evidence>
<keyword evidence="8" id="KW-1185">Reference proteome</keyword>
<dbReference type="GO" id="GO:0034727">
    <property type="term" value="P:piecemeal microautophagy of the nucleus"/>
    <property type="evidence" value="ECO:0007669"/>
    <property type="project" value="TreeGrafter"/>
</dbReference>
<name>A0AAD5KAV0_9FUNG</name>
<reference evidence="7" key="1">
    <citation type="journal article" date="2022" name="IScience">
        <title>Evolution of zygomycete secretomes and the origins of terrestrial fungal ecologies.</title>
        <authorList>
            <person name="Chang Y."/>
            <person name="Wang Y."/>
            <person name="Mondo S."/>
            <person name="Ahrendt S."/>
            <person name="Andreopoulos W."/>
            <person name="Barry K."/>
            <person name="Beard J."/>
            <person name="Benny G.L."/>
            <person name="Blankenship S."/>
            <person name="Bonito G."/>
            <person name="Cuomo C."/>
            <person name="Desiro A."/>
            <person name="Gervers K.A."/>
            <person name="Hundley H."/>
            <person name="Kuo A."/>
            <person name="LaButti K."/>
            <person name="Lang B.F."/>
            <person name="Lipzen A."/>
            <person name="O'Donnell K."/>
            <person name="Pangilinan J."/>
            <person name="Reynolds N."/>
            <person name="Sandor L."/>
            <person name="Smith M.E."/>
            <person name="Tsang A."/>
            <person name="Grigoriev I.V."/>
            <person name="Stajich J.E."/>
            <person name="Spatafora J.W."/>
        </authorList>
    </citation>
    <scope>NUCLEOTIDE SEQUENCE</scope>
    <source>
        <strain evidence="7">RSA 2281</strain>
    </source>
</reference>
<evidence type="ECO:0000256" key="1">
    <source>
        <dbReference type="ARBA" id="ARBA00009729"/>
    </source>
</evidence>
<protein>
    <recommendedName>
        <fullName evidence="4">Autophagy-related protein 11</fullName>
    </recommendedName>
</protein>
<dbReference type="InterPro" id="IPR040040">
    <property type="entry name" value="ATG11"/>
</dbReference>
<dbReference type="GO" id="GO:0061709">
    <property type="term" value="P:reticulophagy"/>
    <property type="evidence" value="ECO:0007669"/>
    <property type="project" value="TreeGrafter"/>
</dbReference>
<dbReference type="GO" id="GO:1903599">
    <property type="term" value="P:positive regulation of autophagy of mitochondrion"/>
    <property type="evidence" value="ECO:0007669"/>
    <property type="project" value="UniProtKB-UniRule"/>
</dbReference>
<dbReference type="GO" id="GO:0000045">
    <property type="term" value="P:autophagosome assembly"/>
    <property type="evidence" value="ECO:0007669"/>
    <property type="project" value="UniProtKB-UniRule"/>
</dbReference>
<evidence type="ECO:0000313" key="8">
    <source>
        <dbReference type="Proteomes" id="UP001209540"/>
    </source>
</evidence>
<gene>
    <name evidence="7" type="ORF">BDA99DRAFT_125211</name>
</gene>
<dbReference type="GO" id="GO:0060090">
    <property type="term" value="F:molecular adaptor activity"/>
    <property type="evidence" value="ECO:0007669"/>
    <property type="project" value="TreeGrafter"/>
</dbReference>
<evidence type="ECO:0000256" key="3">
    <source>
        <dbReference type="ARBA" id="ARBA00023054"/>
    </source>
</evidence>
<dbReference type="Pfam" id="PF10377">
    <property type="entry name" value="ATG11"/>
    <property type="match status" value="1"/>
</dbReference>
<feature type="compositionally biased region" description="Basic residues" evidence="5">
    <location>
        <begin position="301"/>
        <end position="313"/>
    </location>
</feature>
<evidence type="ECO:0000256" key="4">
    <source>
        <dbReference type="RuleBase" id="RU367075"/>
    </source>
</evidence>
<sequence length="461" mass="52491">MVARAESDWMNKHQALEEILQQRRNTHNALIALVMKYNRPINLSIGEEDIQILLDMLKESLDTFATEASTTKQKLMTIEQEHGQLISRMNSFDEERAELYSTATQMAEKLEEFRKGLFYELTHQLQLSVDEEEAKAMTKKLMISGEHDDLTVWARVLQAVGTVDSAKFVERIRSKVRDAHELTRRWKREYKDLRDKYNKVSGSSHDKIAFRNFQVGDVALFLPTRNSTGKPWAAFNINAPHYFLKPSNSVAQQMNSREWLVARITSITEHTVNGADPQSNPYGLTEGLTYYHLEVENWKTNRHRKSHQSKKSTKSSTSSPSTKGKEPENVASSSAFTKNYTTTTPDTGLASISSPDTQRHSTNEHNISSVAMASTASSSNHHHPRPPFPPSLSSSSVVHSYIPPNSPPMSVSERRHSIGFFTPQSQQQQQQQQLQQQQQDNLSRSQQSLMDSTMMWTHTDQ</sequence>
<keyword evidence="4" id="KW-0653">Protein transport</keyword>
<dbReference type="GO" id="GO:0005774">
    <property type="term" value="C:vacuolar membrane"/>
    <property type="evidence" value="ECO:0007669"/>
    <property type="project" value="UniProtKB-SubCell"/>
</dbReference>
<keyword evidence="3" id="KW-0175">Coiled coil</keyword>
<keyword evidence="4" id="KW-0813">Transport</keyword>
<reference evidence="7" key="2">
    <citation type="submission" date="2023-02" db="EMBL/GenBank/DDBJ databases">
        <authorList>
            <consortium name="DOE Joint Genome Institute"/>
            <person name="Mondo S.J."/>
            <person name="Chang Y."/>
            <person name="Wang Y."/>
            <person name="Ahrendt S."/>
            <person name="Andreopoulos W."/>
            <person name="Barry K."/>
            <person name="Beard J."/>
            <person name="Benny G.L."/>
            <person name="Blankenship S."/>
            <person name="Bonito G."/>
            <person name="Cuomo C."/>
            <person name="Desiro A."/>
            <person name="Gervers K.A."/>
            <person name="Hundley H."/>
            <person name="Kuo A."/>
            <person name="LaButti K."/>
            <person name="Lang B.F."/>
            <person name="Lipzen A."/>
            <person name="O'Donnell K."/>
            <person name="Pangilinan J."/>
            <person name="Reynolds N."/>
            <person name="Sandor L."/>
            <person name="Smith M.W."/>
            <person name="Tsang A."/>
            <person name="Grigoriev I.V."/>
            <person name="Stajich J.E."/>
            <person name="Spatafora J.W."/>
        </authorList>
    </citation>
    <scope>NUCLEOTIDE SEQUENCE</scope>
    <source>
        <strain evidence="7">RSA 2281</strain>
    </source>
</reference>
<feature type="domain" description="Autophagy-related protein 11 C-terminal" evidence="6">
    <location>
        <begin position="170"/>
        <end position="296"/>
    </location>
</feature>
<comment type="caution">
    <text evidence="7">The sequence shown here is derived from an EMBL/GenBank/DDBJ whole genome shotgun (WGS) entry which is preliminary data.</text>
</comment>
<dbReference type="GO" id="GO:0015031">
    <property type="term" value="P:protein transport"/>
    <property type="evidence" value="ECO:0007669"/>
    <property type="project" value="UniProtKB-KW"/>
</dbReference>
<keyword evidence="4" id="KW-0472">Membrane</keyword>
<proteinExistence type="inferred from homology"/>
<organism evidence="7 8">
    <name type="scientific">Phascolomyces articulosus</name>
    <dbReference type="NCBI Taxonomy" id="60185"/>
    <lineage>
        <taxon>Eukaryota</taxon>
        <taxon>Fungi</taxon>
        <taxon>Fungi incertae sedis</taxon>
        <taxon>Mucoromycota</taxon>
        <taxon>Mucoromycotina</taxon>
        <taxon>Mucoromycetes</taxon>
        <taxon>Mucorales</taxon>
        <taxon>Lichtheimiaceae</taxon>
        <taxon>Phascolomyces</taxon>
    </lineage>
</organism>
<dbReference type="PANTHER" id="PTHR13222:SF1">
    <property type="entry name" value="RB1-INDUCIBLE COILED-COIL PROTEIN 1"/>
    <property type="match status" value="1"/>
</dbReference>
<dbReference type="GO" id="GO:1990316">
    <property type="term" value="C:Atg1/ULK1 kinase complex"/>
    <property type="evidence" value="ECO:0007669"/>
    <property type="project" value="TreeGrafter"/>
</dbReference>
<feature type="region of interest" description="Disordered" evidence="5">
    <location>
        <begin position="301"/>
        <end position="461"/>
    </location>
</feature>
<dbReference type="GO" id="GO:0034517">
    <property type="term" value="P:ribophagy"/>
    <property type="evidence" value="ECO:0007669"/>
    <property type="project" value="TreeGrafter"/>
</dbReference>
<feature type="compositionally biased region" description="Low complexity" evidence="5">
    <location>
        <begin position="391"/>
        <end position="403"/>
    </location>
</feature>
<comment type="similarity">
    <text evidence="1 4">Belongs to the ATG11 family.</text>
</comment>
<keyword evidence="2 4" id="KW-0072">Autophagy</keyword>
<dbReference type="GO" id="GO:0034045">
    <property type="term" value="C:phagophore assembly site membrane"/>
    <property type="evidence" value="ECO:0007669"/>
    <property type="project" value="UniProtKB-SubCell"/>
</dbReference>
<evidence type="ECO:0000256" key="5">
    <source>
        <dbReference type="SAM" id="MobiDB-lite"/>
    </source>
</evidence>
<evidence type="ECO:0000313" key="7">
    <source>
        <dbReference type="EMBL" id="KAI9277046.1"/>
    </source>
</evidence>
<feature type="compositionally biased region" description="Low complexity" evidence="5">
    <location>
        <begin position="368"/>
        <end position="379"/>
    </location>
</feature>
<feature type="compositionally biased region" description="Polar residues" evidence="5">
    <location>
        <begin position="330"/>
        <end position="356"/>
    </location>
</feature>
<dbReference type="AlphaFoldDB" id="A0AAD5KAV0"/>
<dbReference type="GO" id="GO:0019901">
    <property type="term" value="F:protein kinase binding"/>
    <property type="evidence" value="ECO:0007669"/>
    <property type="project" value="TreeGrafter"/>
</dbReference>
<comment type="subcellular location">
    <subcellularLocation>
        <location evidence="4">Preautophagosomal structure membrane</location>
        <topology evidence="4">Peripheral membrane protein</topology>
    </subcellularLocation>
    <subcellularLocation>
        <location evidence="4">Vacuole membrane</location>
        <topology evidence="4">Peripheral membrane protein</topology>
    </subcellularLocation>
    <text evidence="4">During pexophagy, accumulates in the vacuolar membrane region, where the peroxisomes contact the vacuole.</text>
</comment>
<dbReference type="InterPro" id="IPR019460">
    <property type="entry name" value="Atg11_C"/>
</dbReference>
<dbReference type="Proteomes" id="UP001209540">
    <property type="component" value="Unassembled WGS sequence"/>
</dbReference>
<dbReference type="EMBL" id="JAIXMP010000002">
    <property type="protein sequence ID" value="KAI9277046.1"/>
    <property type="molecule type" value="Genomic_DNA"/>
</dbReference>
<comment type="function">
    <text evidence="4">Involved in cytoplasm to vacuole transport (Cvt), pexophagy, mitophagy and nucleophagy. Recruits mitochondria for their selective degradation via autophagy (mitophagy) during starvation. Works as scaffold proteins that recruit ATG proteins to the pre-autophagosome (PAS), the site of vesicle/autophagosome formation. Required for the Cvt vesicles completion.</text>
</comment>
<comment type="subunit">
    <text evidence="4">Homodimer.</text>
</comment>